<gene>
    <name evidence="1" type="ORF">PSH88_20085</name>
</gene>
<evidence type="ECO:0000313" key="1">
    <source>
        <dbReference type="EMBL" id="WLI16574.1"/>
    </source>
</evidence>
<evidence type="ECO:0000313" key="2">
    <source>
        <dbReference type="Proteomes" id="UP001230768"/>
    </source>
</evidence>
<name>A0ABY9GLN8_9PSED</name>
<organism evidence="1 2">
    <name type="scientific">Pseudomonas wuhanensis</name>
    <dbReference type="NCBI Taxonomy" id="2954098"/>
    <lineage>
        <taxon>Bacteria</taxon>
        <taxon>Pseudomonadati</taxon>
        <taxon>Pseudomonadota</taxon>
        <taxon>Gammaproteobacteria</taxon>
        <taxon>Pseudomonadales</taxon>
        <taxon>Pseudomonadaceae</taxon>
        <taxon>Pseudomonas</taxon>
    </lineage>
</organism>
<dbReference type="RefSeq" id="WP_305422243.1">
    <property type="nucleotide sequence ID" value="NZ_CP117430.1"/>
</dbReference>
<dbReference type="EMBL" id="CP117430">
    <property type="protein sequence ID" value="WLI16574.1"/>
    <property type="molecule type" value="Genomic_DNA"/>
</dbReference>
<protein>
    <submittedName>
        <fullName evidence="1">Uncharacterized protein</fullName>
    </submittedName>
</protein>
<keyword evidence="2" id="KW-1185">Reference proteome</keyword>
<reference evidence="1 2" key="1">
    <citation type="submission" date="2023-02" db="EMBL/GenBank/DDBJ databases">
        <title>Evolution of Hrp T3SS in non-pathogenic Pseudomonas fluorescens.</title>
        <authorList>
            <person name="Liao K."/>
            <person name="Wei H."/>
            <person name="Gu Y."/>
        </authorList>
    </citation>
    <scope>NUCLEOTIDE SEQUENCE [LARGE SCALE GENOMIC DNA]</scope>
    <source>
        <strain evidence="1 2">FP607</strain>
    </source>
</reference>
<dbReference type="Proteomes" id="UP001230768">
    <property type="component" value="Chromosome"/>
</dbReference>
<proteinExistence type="predicted"/>
<sequence length="268" mass="28796">MSLKVSYMLSLAVNKAPLTLKQHNDQLKYAMGLSNPYYKDTALAAVGAGWSVYTPDQQSDLFEAVLAMLTPNDAVGLQIMAMSGLGMVLEHIGEAQRTELVNKSLALEAPISKAGAITSLSPRLHVLTPSQRNAFVTHTLKMDSESAGWAICGLGVRSDCLTVRQRNDLVDYTLQMPPDSTQVAALKGLAEGFEFLTPSQRIQLVEAAVILADSTERSSVIEAMGAGLAFIQNEQRDQLFKATLQLRDPLEQAIALAGLARGLPLANG</sequence>
<accession>A0ABY9GLN8</accession>